<dbReference type="AlphaFoldDB" id="A0A409VPB3"/>
<organism evidence="1 2">
    <name type="scientific">Psilocybe cyanescens</name>
    <dbReference type="NCBI Taxonomy" id="93625"/>
    <lineage>
        <taxon>Eukaryota</taxon>
        <taxon>Fungi</taxon>
        <taxon>Dikarya</taxon>
        <taxon>Basidiomycota</taxon>
        <taxon>Agaricomycotina</taxon>
        <taxon>Agaricomycetes</taxon>
        <taxon>Agaricomycetidae</taxon>
        <taxon>Agaricales</taxon>
        <taxon>Agaricineae</taxon>
        <taxon>Strophariaceae</taxon>
        <taxon>Psilocybe</taxon>
    </lineage>
</organism>
<accession>A0A409VPB3</accession>
<comment type="caution">
    <text evidence="1">The sequence shown here is derived from an EMBL/GenBank/DDBJ whole genome shotgun (WGS) entry which is preliminary data.</text>
</comment>
<protein>
    <submittedName>
        <fullName evidence="1">Uncharacterized protein</fullName>
    </submittedName>
</protein>
<name>A0A409VPB3_PSICY</name>
<gene>
    <name evidence="1" type="ORF">CVT25_014267</name>
</gene>
<dbReference type="InParanoid" id="A0A409VPB3"/>
<evidence type="ECO:0000313" key="2">
    <source>
        <dbReference type="Proteomes" id="UP000283269"/>
    </source>
</evidence>
<dbReference type="OrthoDB" id="3365698at2759"/>
<evidence type="ECO:0000313" key="1">
    <source>
        <dbReference type="EMBL" id="PPQ68104.1"/>
    </source>
</evidence>
<dbReference type="EMBL" id="NHYD01003964">
    <property type="protein sequence ID" value="PPQ68104.1"/>
    <property type="molecule type" value="Genomic_DNA"/>
</dbReference>
<reference evidence="1 2" key="1">
    <citation type="journal article" date="2018" name="Evol. Lett.">
        <title>Horizontal gene cluster transfer increased hallucinogenic mushroom diversity.</title>
        <authorList>
            <person name="Reynolds H.T."/>
            <person name="Vijayakumar V."/>
            <person name="Gluck-Thaler E."/>
            <person name="Korotkin H.B."/>
            <person name="Matheny P.B."/>
            <person name="Slot J.C."/>
        </authorList>
    </citation>
    <scope>NUCLEOTIDE SEQUENCE [LARGE SCALE GENOMIC DNA]</scope>
    <source>
        <strain evidence="1 2">2631</strain>
    </source>
</reference>
<proteinExistence type="predicted"/>
<keyword evidence="2" id="KW-1185">Reference proteome</keyword>
<dbReference type="Proteomes" id="UP000283269">
    <property type="component" value="Unassembled WGS sequence"/>
</dbReference>
<sequence>MTSGRNALNLVAEEEATLNYQDTINQVGPQNGPSPIMASLPLDIVSEIFLTACADPNQELYDTSRLPVQFLIGEICKAWREFAWSTPRLWRNVRITLSEERFDVQKCLLEEWIKRSSDCPLDLQIDISYSSSPWEPLSDAFCVIAETLAQREPFRLPLLKYRKLRMVPQSSNESTQLKWNFEDAPRLQSLNTREGTPKGLLASWANLPCPVYFIEKFALHARWSIPHAEHTEPEFVLLLATPGFKPSCKSFNLRQILEQYHYAILEKIKLALGFLYDEDAGAETWTAAILRLAKRSSFNLVAFSVQQQYE</sequence>